<dbReference type="Proteomes" id="UP000197098">
    <property type="component" value="Chromosome"/>
</dbReference>
<keyword evidence="3" id="KW-0804">Transcription</keyword>
<dbReference type="PROSITE" id="PS51464">
    <property type="entry name" value="SIS"/>
    <property type="match status" value="1"/>
</dbReference>
<accession>A0A248KL67</accession>
<dbReference type="Gene3D" id="3.40.50.10490">
    <property type="entry name" value="Glucose-6-phosphate isomerase like protein, domain 1"/>
    <property type="match status" value="1"/>
</dbReference>
<gene>
    <name evidence="6" type="ORF">CEW81_22735</name>
</gene>
<organism evidence="6 7">
    <name type="scientific">Kluyvera genomosp. 3</name>
    <dbReference type="NCBI Taxonomy" id="2774055"/>
    <lineage>
        <taxon>Bacteria</taxon>
        <taxon>Pseudomonadati</taxon>
        <taxon>Pseudomonadota</taxon>
        <taxon>Gammaproteobacteria</taxon>
        <taxon>Enterobacterales</taxon>
        <taxon>Enterobacteriaceae</taxon>
        <taxon>Kluyvera</taxon>
    </lineage>
</organism>
<evidence type="ECO:0000256" key="3">
    <source>
        <dbReference type="ARBA" id="ARBA00023163"/>
    </source>
</evidence>
<dbReference type="GO" id="GO:0097367">
    <property type="term" value="F:carbohydrate derivative binding"/>
    <property type="evidence" value="ECO:0007669"/>
    <property type="project" value="InterPro"/>
</dbReference>
<dbReference type="Pfam" id="PF01380">
    <property type="entry name" value="SIS"/>
    <property type="match status" value="1"/>
</dbReference>
<dbReference type="GO" id="GO:0003677">
    <property type="term" value="F:DNA binding"/>
    <property type="evidence" value="ECO:0007669"/>
    <property type="project" value="UniProtKB-KW"/>
</dbReference>
<evidence type="ECO:0000259" key="4">
    <source>
        <dbReference type="PROSITE" id="PS51071"/>
    </source>
</evidence>
<dbReference type="InterPro" id="IPR009057">
    <property type="entry name" value="Homeodomain-like_sf"/>
</dbReference>
<dbReference type="Gene3D" id="1.10.10.10">
    <property type="entry name" value="Winged helix-like DNA-binding domain superfamily/Winged helix DNA-binding domain"/>
    <property type="match status" value="1"/>
</dbReference>
<dbReference type="EMBL" id="CP022114">
    <property type="protein sequence ID" value="ASG64307.1"/>
    <property type="molecule type" value="Genomic_DNA"/>
</dbReference>
<feature type="domain" description="HTH rpiR-type" evidence="4">
    <location>
        <begin position="1"/>
        <end position="68"/>
    </location>
</feature>
<sequence length="251" mass="28466">MRKDLTSNELRIYKFCQEHPADVYKMKIHELAERVYTTAPSISKLVKKLGFNNFQEFKVDVRDVFSMSQNSQHHNAFVSEYLQEMQDALTKVSESKIKAFCDFLSACSTIITWGYGTSDSVANYVSYNLMVLGFNILNETDYTNCNVRSRFLTADDCVLIVSNSGESEMLEEIITNARKNGIKVAAITSRENSTLALKADAVLVYKNAIIKNTAFENISYPIQIAIIDIMLFHLSNVRKVSLKFNSKVEDS</sequence>
<dbReference type="InterPro" id="IPR001347">
    <property type="entry name" value="SIS_dom"/>
</dbReference>
<feature type="domain" description="SIS" evidence="5">
    <location>
        <begin position="100"/>
        <end position="240"/>
    </location>
</feature>
<dbReference type="GO" id="GO:0003700">
    <property type="term" value="F:DNA-binding transcription factor activity"/>
    <property type="evidence" value="ECO:0007669"/>
    <property type="project" value="InterPro"/>
</dbReference>
<dbReference type="InterPro" id="IPR036388">
    <property type="entry name" value="WH-like_DNA-bd_sf"/>
</dbReference>
<dbReference type="AlphaFoldDB" id="A0A248KL67"/>
<dbReference type="InterPro" id="IPR047640">
    <property type="entry name" value="RpiR-like"/>
</dbReference>
<evidence type="ECO:0000313" key="7">
    <source>
        <dbReference type="Proteomes" id="UP000197098"/>
    </source>
</evidence>
<protein>
    <submittedName>
        <fullName evidence="6">MurR/RpiR family transcriptional regulator</fullName>
    </submittedName>
</protein>
<evidence type="ECO:0000313" key="6">
    <source>
        <dbReference type="EMBL" id="ASG64307.1"/>
    </source>
</evidence>
<dbReference type="SUPFAM" id="SSF46689">
    <property type="entry name" value="Homeodomain-like"/>
    <property type="match status" value="1"/>
</dbReference>
<dbReference type="CDD" id="cd05013">
    <property type="entry name" value="SIS_RpiR"/>
    <property type="match status" value="1"/>
</dbReference>
<dbReference type="GO" id="GO:1901135">
    <property type="term" value="P:carbohydrate derivative metabolic process"/>
    <property type="evidence" value="ECO:0007669"/>
    <property type="project" value="InterPro"/>
</dbReference>
<dbReference type="PROSITE" id="PS51071">
    <property type="entry name" value="HTH_RPIR"/>
    <property type="match status" value="1"/>
</dbReference>
<evidence type="ECO:0000259" key="5">
    <source>
        <dbReference type="PROSITE" id="PS51464"/>
    </source>
</evidence>
<dbReference type="InterPro" id="IPR000281">
    <property type="entry name" value="HTH_RpiR"/>
</dbReference>
<dbReference type="SUPFAM" id="SSF53697">
    <property type="entry name" value="SIS domain"/>
    <property type="match status" value="1"/>
</dbReference>
<dbReference type="InterPro" id="IPR035472">
    <property type="entry name" value="RpiR-like_SIS"/>
</dbReference>
<dbReference type="Pfam" id="PF01418">
    <property type="entry name" value="HTH_6"/>
    <property type="match status" value="1"/>
</dbReference>
<proteinExistence type="predicted"/>
<dbReference type="PANTHER" id="PTHR30514:SF21">
    <property type="entry name" value="RPIR-FAMILY TRANSCRIPTIONAL REGULATOR"/>
    <property type="match status" value="1"/>
</dbReference>
<reference evidence="6 7" key="1">
    <citation type="submission" date="2017-06" db="EMBL/GenBank/DDBJ databases">
        <title>Origin of plasmid-mediated fosfomycin resistance gene fosA3.</title>
        <authorList>
            <person name="Ito R."/>
            <person name="Pacey M.P."/>
            <person name="Doi Y."/>
        </authorList>
    </citation>
    <scope>NUCLEOTIDE SEQUENCE [LARGE SCALE GENOMIC DNA]</scope>
    <source>
        <strain evidence="6 7">YDC799</strain>
    </source>
</reference>
<keyword evidence="1" id="KW-0805">Transcription regulation</keyword>
<evidence type="ECO:0000256" key="1">
    <source>
        <dbReference type="ARBA" id="ARBA00023015"/>
    </source>
</evidence>
<name>A0A248KL67_9ENTR</name>
<dbReference type="PANTHER" id="PTHR30514">
    <property type="entry name" value="GLUCOKINASE"/>
    <property type="match status" value="1"/>
</dbReference>
<evidence type="ECO:0000256" key="2">
    <source>
        <dbReference type="ARBA" id="ARBA00023125"/>
    </source>
</evidence>
<dbReference type="InterPro" id="IPR046348">
    <property type="entry name" value="SIS_dom_sf"/>
</dbReference>
<keyword evidence="2" id="KW-0238">DNA-binding</keyword>